<feature type="domain" description="Glycosyltransferase 2-like" evidence="1">
    <location>
        <begin position="6"/>
        <end position="64"/>
    </location>
</feature>
<keyword evidence="2" id="KW-0378">Hydrolase</keyword>
<reference evidence="2 3" key="1">
    <citation type="submission" date="2015-05" db="EMBL/GenBank/DDBJ databases">
        <title>Genome sequencing and analysis of members of genus Stenotrophomonas.</title>
        <authorList>
            <person name="Patil P.P."/>
            <person name="Midha S."/>
            <person name="Patil P.B."/>
        </authorList>
    </citation>
    <scope>NUCLEOTIDE SEQUENCE [LARGE SCALE GENOMIC DNA]</scope>
    <source>
        <strain evidence="2 3">DSM 12575</strain>
    </source>
</reference>
<dbReference type="Gene3D" id="3.90.550.10">
    <property type="entry name" value="Spore Coat Polysaccharide Biosynthesis Protein SpsA, Chain A"/>
    <property type="match status" value="1"/>
</dbReference>
<name>A0ABR5NIX3_9GAMM</name>
<evidence type="ECO:0000313" key="3">
    <source>
        <dbReference type="Proteomes" id="UP000050902"/>
    </source>
</evidence>
<evidence type="ECO:0000313" key="2">
    <source>
        <dbReference type="EMBL" id="KRG56750.1"/>
    </source>
</evidence>
<proteinExistence type="predicted"/>
<organism evidence="2 3">
    <name type="scientific">Stenotrophomonas nitritireducens</name>
    <dbReference type="NCBI Taxonomy" id="83617"/>
    <lineage>
        <taxon>Bacteria</taxon>
        <taxon>Pseudomonadati</taxon>
        <taxon>Pseudomonadota</taxon>
        <taxon>Gammaproteobacteria</taxon>
        <taxon>Lysobacterales</taxon>
        <taxon>Lysobacteraceae</taxon>
        <taxon>Stenotrophomonas</taxon>
    </lineage>
</organism>
<accession>A0ABR5NIX3</accession>
<dbReference type="GO" id="GO:0016787">
    <property type="term" value="F:hydrolase activity"/>
    <property type="evidence" value="ECO:0007669"/>
    <property type="project" value="UniProtKB-KW"/>
</dbReference>
<dbReference type="PANTHER" id="PTHR43179">
    <property type="entry name" value="RHAMNOSYLTRANSFERASE WBBL"/>
    <property type="match status" value="1"/>
</dbReference>
<dbReference type="SUPFAM" id="SSF53448">
    <property type="entry name" value="Nucleotide-diphospho-sugar transferases"/>
    <property type="match status" value="1"/>
</dbReference>
<dbReference type="CDD" id="cd03801">
    <property type="entry name" value="GT4_PimA-like"/>
    <property type="match status" value="1"/>
</dbReference>
<dbReference type="InterPro" id="IPR001173">
    <property type="entry name" value="Glyco_trans_2-like"/>
</dbReference>
<dbReference type="Proteomes" id="UP000050902">
    <property type="component" value="Unassembled WGS sequence"/>
</dbReference>
<protein>
    <submittedName>
        <fullName evidence="2">Glycosyl hydrolase family 1</fullName>
    </submittedName>
</protein>
<dbReference type="PANTHER" id="PTHR43179:SF7">
    <property type="entry name" value="RHAMNOSYLTRANSFERASE WBBL"/>
    <property type="match status" value="1"/>
</dbReference>
<dbReference type="SUPFAM" id="SSF53756">
    <property type="entry name" value="UDP-Glycosyltransferase/glycogen phosphorylase"/>
    <property type="match status" value="1"/>
</dbReference>
<dbReference type="Pfam" id="PF13692">
    <property type="entry name" value="Glyco_trans_1_4"/>
    <property type="match status" value="1"/>
</dbReference>
<keyword evidence="3" id="KW-1185">Reference proteome</keyword>
<evidence type="ECO:0000259" key="1">
    <source>
        <dbReference type="Pfam" id="PF00535"/>
    </source>
</evidence>
<dbReference type="EMBL" id="LDJG01000016">
    <property type="protein sequence ID" value="KRG56750.1"/>
    <property type="molecule type" value="Genomic_DNA"/>
</dbReference>
<dbReference type="Gene3D" id="3.40.50.2000">
    <property type="entry name" value="Glycogen Phosphorylase B"/>
    <property type="match status" value="1"/>
</dbReference>
<gene>
    <name evidence="2" type="ORF">ABB22_11375</name>
</gene>
<dbReference type="InterPro" id="IPR029044">
    <property type="entry name" value="Nucleotide-diphossugar_trans"/>
</dbReference>
<sequence length="578" mass="64737">MGFLLSCNAAVKLARGQYICLLNNDTQVMPGWLEALLEVFEQKPDAGLVGSKLVYPDGRLQEAGGIVWNDGSAWNFGRLDDPSRAIYGYLKTVDYVSGASIMLPRTLWDELGGFDEHYIPAYYEDTDIAFRVRAAGYQVYMQPASVVVHYEGVSNGTDEGSGIKAYQAVNREKFLERWMDVLRSQHFPNADSVFLARDRSRGRRHVLVVDHYVPQPDRDAGSRATWQVIQLLVSEGVQVSFWPENLYYDPDYAPQLQRIGVEVLHGGEHVGRFDSWIRENGRYLDAVILNRPHVSVNLIDAVHQHSRARVVYYGHDVHHLRMQEQMKLLPDAALEAEMERIRDFEYEMWRKSDVILYPSASETAHVRDWLAVNGPAPATAETIPLYAYEPVPGELLSPPADRQGILFVAGFAHPPNVDAACWFVREIFPLVRRELPGIKLTLVGSNPHPSVWELAGDDVEVTGYVSDERLAEYYCSSLVSVAPLRFGGGVKGKVLESLRFGVPCVTTSTGMQGLAGASDFMCFGDDAPSLAEHVVRLVRDSAHWADVSGRSRDFIAANYSRMAVWNILSRALEFDVRG</sequence>
<comment type="caution">
    <text evidence="2">The sequence shown here is derived from an EMBL/GenBank/DDBJ whole genome shotgun (WGS) entry which is preliminary data.</text>
</comment>
<dbReference type="Pfam" id="PF00535">
    <property type="entry name" value="Glycos_transf_2"/>
    <property type="match status" value="1"/>
</dbReference>